<dbReference type="SMART" id="SM00014">
    <property type="entry name" value="acidPPc"/>
    <property type="match status" value="1"/>
</dbReference>
<dbReference type="RefSeq" id="WP_215235113.1">
    <property type="nucleotide sequence ID" value="NZ_CAJRAU010000005.1"/>
</dbReference>
<dbReference type="Gene3D" id="1.20.144.10">
    <property type="entry name" value="Phosphatidic acid phosphatase type 2/haloperoxidase"/>
    <property type="match status" value="1"/>
</dbReference>
<organism evidence="3 4">
    <name type="scientific">Dyadobacter linearis</name>
    <dbReference type="NCBI Taxonomy" id="2823330"/>
    <lineage>
        <taxon>Bacteria</taxon>
        <taxon>Pseudomonadati</taxon>
        <taxon>Bacteroidota</taxon>
        <taxon>Cytophagia</taxon>
        <taxon>Cytophagales</taxon>
        <taxon>Spirosomataceae</taxon>
        <taxon>Dyadobacter</taxon>
    </lineage>
</organism>
<dbReference type="CDD" id="cd03394">
    <property type="entry name" value="PAP2_like_5"/>
    <property type="match status" value="1"/>
</dbReference>
<evidence type="ECO:0000313" key="4">
    <source>
        <dbReference type="Proteomes" id="UP000679725"/>
    </source>
</evidence>
<evidence type="ECO:0000256" key="1">
    <source>
        <dbReference type="SAM" id="Phobius"/>
    </source>
</evidence>
<keyword evidence="1" id="KW-0812">Transmembrane</keyword>
<keyword evidence="1" id="KW-0472">Membrane</keyword>
<gene>
    <name evidence="3" type="ORF">DYBT9623_03824</name>
</gene>
<comment type="caution">
    <text evidence="3">The sequence shown here is derived from an EMBL/GenBank/DDBJ whole genome shotgun (WGS) entry which is preliminary data.</text>
</comment>
<feature type="transmembrane region" description="Helical" evidence="1">
    <location>
        <begin position="189"/>
        <end position="213"/>
    </location>
</feature>
<accession>A0ABN7RHU6</accession>
<reference evidence="3 4" key="1">
    <citation type="submission" date="2021-04" db="EMBL/GenBank/DDBJ databases">
        <authorList>
            <person name="Rodrigo-Torres L."/>
            <person name="Arahal R. D."/>
            <person name="Lucena T."/>
        </authorList>
    </citation>
    <scope>NUCLEOTIDE SEQUENCE [LARGE SCALE GENOMIC DNA]</scope>
    <source>
        <strain evidence="3 4">CECT 9623</strain>
    </source>
</reference>
<dbReference type="Pfam" id="PF01569">
    <property type="entry name" value="PAP2"/>
    <property type="match status" value="1"/>
</dbReference>
<keyword evidence="4" id="KW-1185">Reference proteome</keyword>
<dbReference type="EMBL" id="CAJRAU010000005">
    <property type="protein sequence ID" value="CAG5071842.1"/>
    <property type="molecule type" value="Genomic_DNA"/>
</dbReference>
<sequence length="227" mass="24599">MILKAARNQIFVLLICCNLLPQSVSAQRDSTLWRVKAGDIIPPVSLAVAGLVVQGKISRSLQREVRSQYPSFRTNADDFLPYAPGVVSLTLASAGVKGKHSLGDQLILALLSNIGAQVVTQGVKRISKYPRPNGEDNHSFPSGHTTTAFANAEILHQEYGNRSVLYSIGGYGTASAVGAMRILNNKHWLADVLMGAGIGIGATKVFYISYPWLKQKFPRKKKIAVPK</sequence>
<feature type="transmembrane region" description="Helical" evidence="1">
    <location>
        <begin position="164"/>
        <end position="183"/>
    </location>
</feature>
<dbReference type="Proteomes" id="UP000679725">
    <property type="component" value="Unassembled WGS sequence"/>
</dbReference>
<evidence type="ECO:0000313" key="3">
    <source>
        <dbReference type="EMBL" id="CAG5071842.1"/>
    </source>
</evidence>
<protein>
    <recommendedName>
        <fullName evidence="2">Phosphatidic acid phosphatase type 2/haloperoxidase domain-containing protein</fullName>
    </recommendedName>
</protein>
<dbReference type="SUPFAM" id="SSF48317">
    <property type="entry name" value="Acid phosphatase/Vanadium-dependent haloperoxidase"/>
    <property type="match status" value="1"/>
</dbReference>
<dbReference type="InterPro" id="IPR036938">
    <property type="entry name" value="PAP2/HPO_sf"/>
</dbReference>
<name>A0ABN7RHU6_9BACT</name>
<dbReference type="InterPro" id="IPR000326">
    <property type="entry name" value="PAP2/HPO"/>
</dbReference>
<feature type="domain" description="Phosphatidic acid phosphatase type 2/haloperoxidase" evidence="2">
    <location>
        <begin position="105"/>
        <end position="207"/>
    </location>
</feature>
<proteinExistence type="predicted"/>
<evidence type="ECO:0000259" key="2">
    <source>
        <dbReference type="SMART" id="SM00014"/>
    </source>
</evidence>
<keyword evidence="1" id="KW-1133">Transmembrane helix</keyword>